<protein>
    <submittedName>
        <fullName evidence="1">DNA polymerase III polC-type</fullName>
        <ecNumber evidence="1">2.7.7.7</ecNumber>
    </submittedName>
</protein>
<dbReference type="SUPFAM" id="SSF89550">
    <property type="entry name" value="PHP domain-like"/>
    <property type="match status" value="1"/>
</dbReference>
<accession>A0A380P865</accession>
<dbReference type="EMBL" id="UHIV01000005">
    <property type="protein sequence ID" value="SUP61078.1"/>
    <property type="molecule type" value="Genomic_DNA"/>
</dbReference>
<evidence type="ECO:0000313" key="2">
    <source>
        <dbReference type="Proteomes" id="UP000254621"/>
    </source>
</evidence>
<gene>
    <name evidence="1" type="primary">polC_6</name>
    <name evidence="1" type="ORF">NCTC13645_02202</name>
</gene>
<reference evidence="1 2" key="1">
    <citation type="submission" date="2018-06" db="EMBL/GenBank/DDBJ databases">
        <authorList>
            <consortium name="Pathogen Informatics"/>
            <person name="Doyle S."/>
        </authorList>
    </citation>
    <scope>NUCLEOTIDE SEQUENCE [LARGE SCALE GENOMIC DNA]</scope>
    <source>
        <strain evidence="1 2">NCTC13645</strain>
    </source>
</reference>
<dbReference type="EC" id="2.7.7.7" evidence="1"/>
<dbReference type="PANTHER" id="PTHR32294:SF5">
    <property type="entry name" value="DNA POLYMERASE III POLC-TYPE"/>
    <property type="match status" value="1"/>
</dbReference>
<dbReference type="GO" id="GO:0008408">
    <property type="term" value="F:3'-5' exonuclease activity"/>
    <property type="evidence" value="ECO:0007669"/>
    <property type="project" value="InterPro"/>
</dbReference>
<dbReference type="GO" id="GO:0006260">
    <property type="term" value="P:DNA replication"/>
    <property type="evidence" value="ECO:0007669"/>
    <property type="project" value="InterPro"/>
</dbReference>
<dbReference type="InterPro" id="IPR016195">
    <property type="entry name" value="Pol/histidinol_Pase-like"/>
</dbReference>
<keyword evidence="1" id="KW-0808">Transferase</keyword>
<dbReference type="GO" id="GO:0003887">
    <property type="term" value="F:DNA-directed DNA polymerase activity"/>
    <property type="evidence" value="ECO:0007669"/>
    <property type="project" value="UniProtKB-EC"/>
</dbReference>
<proteinExistence type="predicted"/>
<dbReference type="InterPro" id="IPR004805">
    <property type="entry name" value="DnaE2/DnaE/PolC"/>
</dbReference>
<dbReference type="AlphaFoldDB" id="A0A380P865"/>
<keyword evidence="1" id="KW-0548">Nucleotidyltransferase</keyword>
<name>A0A380P865_WEIVI</name>
<dbReference type="PANTHER" id="PTHR32294">
    <property type="entry name" value="DNA POLYMERASE III SUBUNIT ALPHA"/>
    <property type="match status" value="1"/>
</dbReference>
<dbReference type="Gene3D" id="3.20.20.140">
    <property type="entry name" value="Metal-dependent hydrolases"/>
    <property type="match status" value="1"/>
</dbReference>
<organism evidence="1 2">
    <name type="scientific">Weissella viridescens</name>
    <name type="common">Lactobacillus viridescens</name>
    <dbReference type="NCBI Taxonomy" id="1629"/>
    <lineage>
        <taxon>Bacteria</taxon>
        <taxon>Bacillati</taxon>
        <taxon>Bacillota</taxon>
        <taxon>Bacilli</taxon>
        <taxon>Lactobacillales</taxon>
        <taxon>Lactobacillaceae</taxon>
        <taxon>Weissella</taxon>
    </lineage>
</organism>
<dbReference type="Proteomes" id="UP000254621">
    <property type="component" value="Unassembled WGS sequence"/>
</dbReference>
<evidence type="ECO:0000313" key="1">
    <source>
        <dbReference type="EMBL" id="SUP61078.1"/>
    </source>
</evidence>
<sequence>MIQDEARLRELMQQAVAIGEQLDKPVVVTGDVHYLNPEDAIYRKVLISSQGGANPLNRYSLPDLHFRTTQEVMDDLPGWAGTG</sequence>